<accession>A0ABQ2EEV5</accession>
<dbReference type="RefSeq" id="WP_132984686.1">
    <property type="nucleotide sequence ID" value="NZ_BMME01000001.1"/>
</dbReference>
<reference evidence="3" key="1">
    <citation type="journal article" date="2019" name="Int. J. Syst. Evol. Microbiol.">
        <title>The Global Catalogue of Microorganisms (GCM) 10K type strain sequencing project: providing services to taxonomists for standard genome sequencing and annotation.</title>
        <authorList>
            <consortium name="The Broad Institute Genomics Platform"/>
            <consortium name="The Broad Institute Genome Sequencing Center for Infectious Disease"/>
            <person name="Wu L."/>
            <person name="Ma J."/>
        </authorList>
    </citation>
    <scope>NUCLEOTIDE SEQUENCE [LARGE SCALE GENOMIC DNA]</scope>
    <source>
        <strain evidence="3">CGMCC 1.8985</strain>
    </source>
</reference>
<dbReference type="SMART" id="SM00382">
    <property type="entry name" value="AAA"/>
    <property type="match status" value="1"/>
</dbReference>
<proteinExistence type="predicted"/>
<protein>
    <recommendedName>
        <fullName evidence="1">AAA+ ATPase domain-containing protein</fullName>
    </recommendedName>
</protein>
<keyword evidence="3" id="KW-1185">Reference proteome</keyword>
<dbReference type="PANTHER" id="PTHR35894">
    <property type="entry name" value="GENERAL SECRETION PATHWAY PROTEIN A-RELATED"/>
    <property type="match status" value="1"/>
</dbReference>
<dbReference type="PANTHER" id="PTHR35894:SF1">
    <property type="entry name" value="PHOSPHORIBULOKINASE _ URIDINE KINASE FAMILY"/>
    <property type="match status" value="1"/>
</dbReference>
<feature type="domain" description="AAA+ ATPase" evidence="1">
    <location>
        <begin position="129"/>
        <end position="286"/>
    </location>
</feature>
<dbReference type="Gene3D" id="3.40.50.300">
    <property type="entry name" value="P-loop containing nucleotide triphosphate hydrolases"/>
    <property type="match status" value="1"/>
</dbReference>
<sequence length="371" mass="40980">MTRALKPILRAAGIKQGALASALGVPRSVVNGLINHGQLPARYDREEIAGRITTYLKDQGADWSTWQQQSAITDEEDPMTFRKQTLTPQARRHFELTADPFADVQDVADVFMSDDIRYVREVLYGTALHGGFVAVVGESGAGKSTLREELMDRLQREQRDVHVIEPAVLASAETDAKGKPVKAQHIAEAIMATVAPLEQLKSSPDARFRQVKKTLVESGQSGYRHLIVIEEAHTLPASTLNHLKRFLEIKDGLRKLIGIVLLAQPELLLKLSESNPAVREVVQRCEVVTLMPLGQNLDGYLKHRFERAGVPVARVLERDAVDALRDRLAPTKQKGMGQLYPLAVHNLLARAMNLAAELGPPRVTVDVMRGV</sequence>
<dbReference type="InterPro" id="IPR003593">
    <property type="entry name" value="AAA+_ATPase"/>
</dbReference>
<dbReference type="Proteomes" id="UP000599009">
    <property type="component" value="Unassembled WGS sequence"/>
</dbReference>
<name>A0ABQ2EEV5_9GAMM</name>
<evidence type="ECO:0000259" key="1">
    <source>
        <dbReference type="SMART" id="SM00382"/>
    </source>
</evidence>
<organism evidence="2 3">
    <name type="scientific">Luteimonas terricola</name>
    <dbReference type="NCBI Taxonomy" id="645597"/>
    <lineage>
        <taxon>Bacteria</taxon>
        <taxon>Pseudomonadati</taxon>
        <taxon>Pseudomonadota</taxon>
        <taxon>Gammaproteobacteria</taxon>
        <taxon>Lysobacterales</taxon>
        <taxon>Lysobacteraceae</taxon>
        <taxon>Luteimonas</taxon>
    </lineage>
</organism>
<dbReference type="InterPro" id="IPR027417">
    <property type="entry name" value="P-loop_NTPase"/>
</dbReference>
<dbReference type="EMBL" id="BMME01000001">
    <property type="protein sequence ID" value="GGK08757.1"/>
    <property type="molecule type" value="Genomic_DNA"/>
</dbReference>
<dbReference type="InterPro" id="IPR052026">
    <property type="entry name" value="ExeA_AAA_ATPase_DNA-bind"/>
</dbReference>
<evidence type="ECO:0000313" key="3">
    <source>
        <dbReference type="Proteomes" id="UP000599009"/>
    </source>
</evidence>
<evidence type="ECO:0000313" key="2">
    <source>
        <dbReference type="EMBL" id="GGK08757.1"/>
    </source>
</evidence>
<gene>
    <name evidence="2" type="ORF">GCM10011394_17730</name>
</gene>
<dbReference type="SUPFAM" id="SSF52540">
    <property type="entry name" value="P-loop containing nucleoside triphosphate hydrolases"/>
    <property type="match status" value="1"/>
</dbReference>
<comment type="caution">
    <text evidence="2">The sequence shown here is derived from an EMBL/GenBank/DDBJ whole genome shotgun (WGS) entry which is preliminary data.</text>
</comment>
<dbReference type="InterPro" id="IPR049945">
    <property type="entry name" value="AAA_22"/>
</dbReference>
<dbReference type="Pfam" id="PF13401">
    <property type="entry name" value="AAA_22"/>
    <property type="match status" value="1"/>
</dbReference>